<feature type="domain" description="FHA" evidence="8">
    <location>
        <begin position="249"/>
        <end position="304"/>
    </location>
</feature>
<sequence length="338" mass="34638">MTNPNLVNATAGQRLAARAVDSVPLVVLALVAVLVPGQPALLVCAAGAAGYLAWIWWWEAASGQTPGNRVLGLRTVNEDGLAPGFAAVLVRNLLLTVSAVTVVGPWIMTVSNLWDHPTRRQGWHDKAARTLVVDIRAGRDPLLTGGRWAGAAASAPVPAGASATGWVPGPSTTPGPLTTPAVPAAPISSVPGARSTIETAAPAAQTAVSIPAAEDDEDVELTRIVSRGQGTGCRLVFDDGAAVRVTGTALLGRNPAAAIGETVNQLIDFADMGRSVSKTHLHLQSDGSTGLWITDRGSTNGSSIVAPDGRHEALAPHSPVLAPSGSTVYFGDRHFTVG</sequence>
<dbReference type="Pfam" id="PF06271">
    <property type="entry name" value="RDD"/>
    <property type="match status" value="1"/>
</dbReference>
<dbReference type="Gene3D" id="2.60.200.20">
    <property type="match status" value="1"/>
</dbReference>
<keyword evidence="10" id="KW-1185">Reference proteome</keyword>
<dbReference type="PROSITE" id="PS50006">
    <property type="entry name" value="FHA_DOMAIN"/>
    <property type="match status" value="1"/>
</dbReference>
<keyword evidence="3" id="KW-0597">Phosphoprotein</keyword>
<gene>
    <name evidence="9" type="ORF">N9A08_05435</name>
</gene>
<keyword evidence="6 7" id="KW-0472">Membrane</keyword>
<dbReference type="InterPro" id="IPR008984">
    <property type="entry name" value="SMAD_FHA_dom_sf"/>
</dbReference>
<evidence type="ECO:0000256" key="3">
    <source>
        <dbReference type="ARBA" id="ARBA00022553"/>
    </source>
</evidence>
<evidence type="ECO:0000256" key="2">
    <source>
        <dbReference type="ARBA" id="ARBA00022475"/>
    </source>
</evidence>
<dbReference type="InterPro" id="IPR010432">
    <property type="entry name" value="RDD"/>
</dbReference>
<evidence type="ECO:0000256" key="4">
    <source>
        <dbReference type="ARBA" id="ARBA00022692"/>
    </source>
</evidence>
<keyword evidence="4 7" id="KW-0812">Transmembrane</keyword>
<reference evidence="9" key="1">
    <citation type="submission" date="2022-09" db="EMBL/GenBank/DDBJ databases">
        <authorList>
            <person name="Li D."/>
            <person name="Cheng J."/>
            <person name="Li Y."/>
        </authorList>
    </citation>
    <scope>NUCLEOTIDE SEQUENCE</scope>
    <source>
        <strain evidence="9">DL</strain>
    </source>
</reference>
<evidence type="ECO:0000256" key="6">
    <source>
        <dbReference type="ARBA" id="ARBA00023136"/>
    </source>
</evidence>
<evidence type="ECO:0000256" key="1">
    <source>
        <dbReference type="ARBA" id="ARBA00004651"/>
    </source>
</evidence>
<dbReference type="InterPro" id="IPR051791">
    <property type="entry name" value="Pra-immunoreactive"/>
</dbReference>
<dbReference type="Proteomes" id="UP001063368">
    <property type="component" value="Chromosome"/>
</dbReference>
<organism evidence="9 10">
    <name type="scientific">Arthrobacter koreensis</name>
    <dbReference type="NCBI Taxonomy" id="199136"/>
    <lineage>
        <taxon>Bacteria</taxon>
        <taxon>Bacillati</taxon>
        <taxon>Actinomycetota</taxon>
        <taxon>Actinomycetes</taxon>
        <taxon>Micrococcales</taxon>
        <taxon>Micrococcaceae</taxon>
        <taxon>Arthrobacter</taxon>
    </lineage>
</organism>
<evidence type="ECO:0000259" key="8">
    <source>
        <dbReference type="PROSITE" id="PS50006"/>
    </source>
</evidence>
<evidence type="ECO:0000256" key="5">
    <source>
        <dbReference type="ARBA" id="ARBA00022989"/>
    </source>
</evidence>
<protein>
    <submittedName>
        <fullName evidence="9">RDD family protein</fullName>
    </submittedName>
</protein>
<comment type="subcellular location">
    <subcellularLocation>
        <location evidence="1">Cell membrane</location>
        <topology evidence="1">Multi-pass membrane protein</topology>
    </subcellularLocation>
</comment>
<dbReference type="PANTHER" id="PTHR36115">
    <property type="entry name" value="PROLINE-RICH ANTIGEN HOMOLOG-RELATED"/>
    <property type="match status" value="1"/>
</dbReference>
<evidence type="ECO:0000313" key="10">
    <source>
        <dbReference type="Proteomes" id="UP001063368"/>
    </source>
</evidence>
<dbReference type="CDD" id="cd00060">
    <property type="entry name" value="FHA"/>
    <property type="match status" value="1"/>
</dbReference>
<keyword evidence="2" id="KW-1003">Cell membrane</keyword>
<evidence type="ECO:0000256" key="7">
    <source>
        <dbReference type="SAM" id="Phobius"/>
    </source>
</evidence>
<dbReference type="RefSeq" id="WP_263128647.1">
    <property type="nucleotide sequence ID" value="NZ_CP106856.1"/>
</dbReference>
<evidence type="ECO:0000313" key="9">
    <source>
        <dbReference type="EMBL" id="UYB37101.1"/>
    </source>
</evidence>
<keyword evidence="5 7" id="KW-1133">Transmembrane helix</keyword>
<dbReference type="SUPFAM" id="SSF49879">
    <property type="entry name" value="SMAD/FHA domain"/>
    <property type="match status" value="1"/>
</dbReference>
<name>A0ABY6FV44_9MICC</name>
<feature type="transmembrane region" description="Helical" evidence="7">
    <location>
        <begin position="15"/>
        <end position="35"/>
    </location>
</feature>
<dbReference type="InterPro" id="IPR000253">
    <property type="entry name" value="FHA_dom"/>
</dbReference>
<feature type="transmembrane region" description="Helical" evidence="7">
    <location>
        <begin position="40"/>
        <end position="58"/>
    </location>
</feature>
<proteinExistence type="predicted"/>
<feature type="transmembrane region" description="Helical" evidence="7">
    <location>
        <begin position="93"/>
        <end position="114"/>
    </location>
</feature>
<accession>A0ABY6FV44</accession>
<dbReference type="EMBL" id="CP106856">
    <property type="protein sequence ID" value="UYB37101.1"/>
    <property type="molecule type" value="Genomic_DNA"/>
</dbReference>